<evidence type="ECO:0000256" key="10">
    <source>
        <dbReference type="ARBA" id="ARBA00023157"/>
    </source>
</evidence>
<dbReference type="Pfam" id="PF00355">
    <property type="entry name" value="Rieske"/>
    <property type="match status" value="1"/>
</dbReference>
<evidence type="ECO:0000256" key="5">
    <source>
        <dbReference type="ARBA" id="ARBA00022723"/>
    </source>
</evidence>
<dbReference type="GO" id="GO:0016491">
    <property type="term" value="F:oxidoreductase activity"/>
    <property type="evidence" value="ECO:0007669"/>
    <property type="project" value="UniProtKB-KW"/>
</dbReference>
<dbReference type="SUPFAM" id="SSF50022">
    <property type="entry name" value="ISP domain"/>
    <property type="match status" value="1"/>
</dbReference>
<dbReference type="CDD" id="cd03470">
    <property type="entry name" value="Rieske_cytochrome_bc1"/>
    <property type="match status" value="1"/>
</dbReference>
<dbReference type="PANTHER" id="PTHR10134">
    <property type="entry name" value="CYTOCHROME B-C1 COMPLEX SUBUNIT RIESKE, MITOCHONDRIAL"/>
    <property type="match status" value="1"/>
</dbReference>
<dbReference type="GO" id="GO:0051537">
    <property type="term" value="F:2 iron, 2 sulfur cluster binding"/>
    <property type="evidence" value="ECO:0007669"/>
    <property type="project" value="UniProtKB-KW"/>
</dbReference>
<keyword evidence="6 12" id="KW-1133">Transmembrane helix</keyword>
<dbReference type="InterPro" id="IPR036922">
    <property type="entry name" value="Rieske_2Fe-2S_sf"/>
</dbReference>
<evidence type="ECO:0000313" key="14">
    <source>
        <dbReference type="EMBL" id="SCU70376.1"/>
    </source>
</evidence>
<evidence type="ECO:0000313" key="15">
    <source>
        <dbReference type="Proteomes" id="UP000195570"/>
    </source>
</evidence>
<evidence type="ECO:0000256" key="7">
    <source>
        <dbReference type="ARBA" id="ARBA00023004"/>
    </source>
</evidence>
<dbReference type="PROSITE" id="PS51296">
    <property type="entry name" value="RIESKE"/>
    <property type="match status" value="1"/>
</dbReference>
<proteinExistence type="inferred from homology"/>
<dbReference type="FunFam" id="2.102.10.10:FF:000001">
    <property type="entry name" value="Cytochrome b-c1 complex subunit Rieske, mitochondrial"/>
    <property type="match status" value="1"/>
</dbReference>
<dbReference type="VEuPathDB" id="TriTrypDB:TEOVI_000194900"/>
<dbReference type="AlphaFoldDB" id="A0A1G4IDS6"/>
<dbReference type="PRINTS" id="PR00162">
    <property type="entry name" value="RIESKE"/>
</dbReference>
<keyword evidence="9 12" id="KW-0472">Membrane</keyword>
<evidence type="ECO:0000256" key="1">
    <source>
        <dbReference type="ARBA" id="ARBA00004167"/>
    </source>
</evidence>
<evidence type="ECO:0000256" key="8">
    <source>
        <dbReference type="ARBA" id="ARBA00023014"/>
    </source>
</evidence>
<keyword evidence="14" id="KW-0560">Oxidoreductase</keyword>
<evidence type="ECO:0000256" key="3">
    <source>
        <dbReference type="ARBA" id="ARBA00022692"/>
    </source>
</evidence>
<dbReference type="InterPro" id="IPR014349">
    <property type="entry name" value="Rieske_Fe-S_prot"/>
</dbReference>
<dbReference type="InterPro" id="IPR006317">
    <property type="entry name" value="Ubiquinol_cyt_c_Rdtase_Fe-S-su"/>
</dbReference>
<evidence type="ECO:0000256" key="4">
    <source>
        <dbReference type="ARBA" id="ARBA00022714"/>
    </source>
</evidence>
<dbReference type="EMBL" id="CZPT02001421">
    <property type="protein sequence ID" value="SCU70376.1"/>
    <property type="molecule type" value="Genomic_DNA"/>
</dbReference>
<organism evidence="14 15">
    <name type="scientific">Trypanosoma equiperdum</name>
    <dbReference type="NCBI Taxonomy" id="5694"/>
    <lineage>
        <taxon>Eukaryota</taxon>
        <taxon>Discoba</taxon>
        <taxon>Euglenozoa</taxon>
        <taxon>Kinetoplastea</taxon>
        <taxon>Metakinetoplastina</taxon>
        <taxon>Trypanosomatida</taxon>
        <taxon>Trypanosomatidae</taxon>
        <taxon>Trypanosoma</taxon>
    </lineage>
</organism>
<dbReference type="Gene3D" id="2.102.10.10">
    <property type="entry name" value="Rieske [2Fe-2S] iron-sulphur domain"/>
    <property type="match status" value="1"/>
</dbReference>
<evidence type="ECO:0000256" key="12">
    <source>
        <dbReference type="SAM" id="Phobius"/>
    </source>
</evidence>
<evidence type="ECO:0000256" key="11">
    <source>
        <dbReference type="ARBA" id="ARBA00034078"/>
    </source>
</evidence>
<dbReference type="RefSeq" id="XP_067081203.1">
    <property type="nucleotide sequence ID" value="XM_067225102.1"/>
</dbReference>
<evidence type="ECO:0000256" key="6">
    <source>
        <dbReference type="ARBA" id="ARBA00022989"/>
    </source>
</evidence>
<accession>A0A1G4IDS6</accession>
<dbReference type="EC" id="1.10.2.2" evidence="14"/>
<comment type="cofactor">
    <cofactor evidence="11">
        <name>[2Fe-2S] cluster</name>
        <dbReference type="ChEBI" id="CHEBI:190135"/>
    </cofactor>
</comment>
<gene>
    <name evidence="14" type="ORF">TEOVI_000194900</name>
</gene>
<evidence type="ECO:0000259" key="13">
    <source>
        <dbReference type="PROSITE" id="PS51296"/>
    </source>
</evidence>
<dbReference type="GO" id="GO:0008121">
    <property type="term" value="F:quinol-cytochrome-c reductase activity"/>
    <property type="evidence" value="ECO:0007669"/>
    <property type="project" value="InterPro"/>
</dbReference>
<dbReference type="InterPro" id="IPR017941">
    <property type="entry name" value="Rieske_2Fe-2S"/>
</dbReference>
<evidence type="ECO:0000256" key="9">
    <source>
        <dbReference type="ARBA" id="ARBA00023136"/>
    </source>
</evidence>
<reference evidence="14" key="1">
    <citation type="submission" date="2016-09" db="EMBL/GenBank/DDBJ databases">
        <authorList>
            <person name="Hebert L."/>
            <person name="Moumen B."/>
        </authorList>
    </citation>
    <scope>NUCLEOTIDE SEQUENCE [LARGE SCALE GENOMIC DNA]</scope>
    <source>
        <strain evidence="14">OVI</strain>
    </source>
</reference>
<keyword evidence="3 12" id="KW-0812">Transmembrane</keyword>
<comment type="caution">
    <text evidence="14">The sequence shown here is derived from an EMBL/GenBank/DDBJ whole genome shotgun (WGS) entry which is preliminary data.</text>
</comment>
<keyword evidence="4" id="KW-0001">2Fe-2S</keyword>
<sequence>MFRRSCISAFQPTAFLRVSLVFKQLEGSNPLTVKDRPVNSWSDEFLKPPVSKEMADKYGRYAKYSDPTLCSVDTSSEVVLNTYPEGSREGRIEATAGVALKDYDASMWDEEFFRKYILKPKLPNELEDRARVTDYALNSALLGFVILMVRYAVLPLWYVGQPAMSMVGQMNIEAEVGELEDRECKTVVWRGKPVFVYRRSERQMNDVLGTPLSALKHPETDEARFPDHREMAVVIAICTHLGCIPIPNEGLFGGFFCPCHGSHYDASGRIRQGPAPLNLEVPPYRWVDDKTIYLGKL</sequence>
<feature type="transmembrane region" description="Helical" evidence="12">
    <location>
        <begin position="135"/>
        <end position="158"/>
    </location>
</feature>
<name>A0A1G4IDS6_TRYEQ</name>
<dbReference type="InterPro" id="IPR005805">
    <property type="entry name" value="Rieske_Fe-S_prot_C"/>
</dbReference>
<comment type="subcellular location">
    <subcellularLocation>
        <location evidence="1">Membrane</location>
        <topology evidence="1">Single-pass membrane protein</topology>
    </subcellularLocation>
</comment>
<feature type="domain" description="Rieske" evidence="13">
    <location>
        <begin position="230"/>
        <end position="293"/>
    </location>
</feature>
<evidence type="ECO:0000256" key="2">
    <source>
        <dbReference type="ARBA" id="ARBA00010651"/>
    </source>
</evidence>
<protein>
    <submittedName>
        <fullName evidence="14">Rieske iron-sulfur protein, mitochondrial</fullName>
        <ecNumber evidence="14">1.10.2.2</ecNumber>
    </submittedName>
</protein>
<dbReference type="NCBIfam" id="TIGR01416">
    <property type="entry name" value="Rieske_proteo"/>
    <property type="match status" value="1"/>
</dbReference>
<dbReference type="GeneID" id="92375889"/>
<comment type="similarity">
    <text evidence="2">Belongs to the Rieske iron-sulfur protein family.</text>
</comment>
<keyword evidence="15" id="KW-1185">Reference proteome</keyword>
<dbReference type="Proteomes" id="UP000195570">
    <property type="component" value="Unassembled WGS sequence"/>
</dbReference>
<keyword evidence="8" id="KW-0411">Iron-sulfur</keyword>
<dbReference type="GO" id="GO:0016020">
    <property type="term" value="C:membrane"/>
    <property type="evidence" value="ECO:0007669"/>
    <property type="project" value="UniProtKB-SubCell"/>
</dbReference>
<keyword evidence="10" id="KW-1015">Disulfide bond</keyword>
<keyword evidence="5" id="KW-0479">Metal-binding</keyword>
<dbReference type="GO" id="GO:0046872">
    <property type="term" value="F:metal ion binding"/>
    <property type="evidence" value="ECO:0007669"/>
    <property type="project" value="UniProtKB-KW"/>
</dbReference>
<keyword evidence="7" id="KW-0408">Iron</keyword>